<dbReference type="PANTHER" id="PTHR14226">
    <property type="entry name" value="NEUROPATHY TARGET ESTERASE/SWISS CHEESE D.MELANOGASTER"/>
    <property type="match status" value="1"/>
</dbReference>
<evidence type="ECO:0000313" key="6">
    <source>
        <dbReference type="EMBL" id="QDU94119.1"/>
    </source>
</evidence>
<feature type="active site" description="Proton acceptor" evidence="4">
    <location>
        <position position="225"/>
    </location>
</feature>
<accession>A0A518DQL8</accession>
<sequence length="407" mass="44792">MPDSNGKRIALCLSGGGFRATLFHLGSLRRLNEFGLLGNVDVVCSVSGGSITNGVLATSWARLAESAQDGVFAEFDQLISKPIRDFCREDLRTQVLLWDRLNPINWRQLLRSDYSVTNRLVNAYADTLPFDSLLADLPASPEFVILATNMANGSDWQFRRSSMGDWFVGHAPPGQTSVAEAVAASSAYPVAFPPLQLAIEPATEFIGGHGIPDERQTPSEITLTDGGVYDNLGIEPVREKYEYLIVSDAGAPLNDDESPGLDIKSRVTRSLGIIWNQVGAQRKRWLIERFKAGDPHGAFWSLSSKVENYHLAGAPSYPEEVTSLLNGVRTDLDSFSDGEMACLENQGYALANVAIQKWTPELLSLPVKAFEWPHPEFEDASKAKEALKHSHERGILNDIWKSFRSNG</sequence>
<dbReference type="EMBL" id="CP036433">
    <property type="protein sequence ID" value="QDU94119.1"/>
    <property type="molecule type" value="Genomic_DNA"/>
</dbReference>
<evidence type="ECO:0000259" key="5">
    <source>
        <dbReference type="PROSITE" id="PS51635"/>
    </source>
</evidence>
<evidence type="ECO:0000256" key="1">
    <source>
        <dbReference type="ARBA" id="ARBA00022801"/>
    </source>
</evidence>
<keyword evidence="1 4" id="KW-0378">Hydrolase</keyword>
<dbReference type="KEGG" id="lcre:Pla8534_19050"/>
<dbReference type="RefSeq" id="WP_145051964.1">
    <property type="nucleotide sequence ID" value="NZ_CP036433.1"/>
</dbReference>
<dbReference type="InterPro" id="IPR002641">
    <property type="entry name" value="PNPLA_dom"/>
</dbReference>
<feature type="short sequence motif" description="DGA/G" evidence="4">
    <location>
        <begin position="225"/>
        <end position="227"/>
    </location>
</feature>
<evidence type="ECO:0000256" key="4">
    <source>
        <dbReference type="PROSITE-ProRule" id="PRU01161"/>
    </source>
</evidence>
<feature type="active site" description="Nucleophile" evidence="4">
    <location>
        <position position="47"/>
    </location>
</feature>
<evidence type="ECO:0000256" key="2">
    <source>
        <dbReference type="ARBA" id="ARBA00022963"/>
    </source>
</evidence>
<dbReference type="InterPro" id="IPR050301">
    <property type="entry name" value="NTE"/>
</dbReference>
<reference evidence="6 7" key="1">
    <citation type="submission" date="2019-02" db="EMBL/GenBank/DDBJ databases">
        <title>Deep-cultivation of Planctomycetes and their phenomic and genomic characterization uncovers novel biology.</title>
        <authorList>
            <person name="Wiegand S."/>
            <person name="Jogler M."/>
            <person name="Boedeker C."/>
            <person name="Pinto D."/>
            <person name="Vollmers J."/>
            <person name="Rivas-Marin E."/>
            <person name="Kohn T."/>
            <person name="Peeters S.H."/>
            <person name="Heuer A."/>
            <person name="Rast P."/>
            <person name="Oberbeckmann S."/>
            <person name="Bunk B."/>
            <person name="Jeske O."/>
            <person name="Meyerdierks A."/>
            <person name="Storesund J.E."/>
            <person name="Kallscheuer N."/>
            <person name="Luecker S."/>
            <person name="Lage O.M."/>
            <person name="Pohl T."/>
            <person name="Merkel B.J."/>
            <person name="Hornburger P."/>
            <person name="Mueller R.-W."/>
            <person name="Bruemmer F."/>
            <person name="Labrenz M."/>
            <person name="Spormann A.M."/>
            <person name="Op den Camp H."/>
            <person name="Overmann J."/>
            <person name="Amann R."/>
            <person name="Jetten M.S.M."/>
            <person name="Mascher T."/>
            <person name="Medema M.H."/>
            <person name="Devos D.P."/>
            <person name="Kaster A.-K."/>
            <person name="Ovreas L."/>
            <person name="Rohde M."/>
            <person name="Galperin M.Y."/>
            <person name="Jogler C."/>
        </authorList>
    </citation>
    <scope>NUCLEOTIDE SEQUENCE [LARGE SCALE GENOMIC DNA]</scope>
    <source>
        <strain evidence="6 7">Pla85_3_4</strain>
    </source>
</reference>
<feature type="domain" description="PNPLA" evidence="5">
    <location>
        <begin position="12"/>
        <end position="238"/>
    </location>
</feature>
<name>A0A518DQL8_9BACT</name>
<gene>
    <name evidence="6" type="ORF">Pla8534_19050</name>
</gene>
<keyword evidence="3 4" id="KW-0443">Lipid metabolism</keyword>
<keyword evidence="7" id="KW-1185">Reference proteome</keyword>
<dbReference type="AlphaFoldDB" id="A0A518DQL8"/>
<dbReference type="Gene3D" id="3.40.1090.10">
    <property type="entry name" value="Cytosolic phospholipase A2 catalytic domain"/>
    <property type="match status" value="2"/>
</dbReference>
<dbReference type="PANTHER" id="PTHR14226:SF78">
    <property type="entry name" value="SLR0060 PROTEIN"/>
    <property type="match status" value="1"/>
</dbReference>
<dbReference type="GO" id="GO:0016042">
    <property type="term" value="P:lipid catabolic process"/>
    <property type="evidence" value="ECO:0007669"/>
    <property type="project" value="UniProtKB-UniRule"/>
</dbReference>
<comment type="caution">
    <text evidence="4">Lacks conserved residue(s) required for the propagation of feature annotation.</text>
</comment>
<evidence type="ECO:0000313" key="7">
    <source>
        <dbReference type="Proteomes" id="UP000317648"/>
    </source>
</evidence>
<dbReference type="InterPro" id="IPR016035">
    <property type="entry name" value="Acyl_Trfase/lysoPLipase"/>
</dbReference>
<keyword evidence="2 4" id="KW-0442">Lipid degradation</keyword>
<dbReference type="Proteomes" id="UP000317648">
    <property type="component" value="Chromosome"/>
</dbReference>
<dbReference type="Pfam" id="PF01734">
    <property type="entry name" value="Patatin"/>
    <property type="match status" value="1"/>
</dbReference>
<proteinExistence type="predicted"/>
<dbReference type="OrthoDB" id="9813090at2"/>
<evidence type="ECO:0000256" key="3">
    <source>
        <dbReference type="ARBA" id="ARBA00023098"/>
    </source>
</evidence>
<organism evidence="6 7">
    <name type="scientific">Lignipirellula cremea</name>
    <dbReference type="NCBI Taxonomy" id="2528010"/>
    <lineage>
        <taxon>Bacteria</taxon>
        <taxon>Pseudomonadati</taxon>
        <taxon>Planctomycetota</taxon>
        <taxon>Planctomycetia</taxon>
        <taxon>Pirellulales</taxon>
        <taxon>Pirellulaceae</taxon>
        <taxon>Lignipirellula</taxon>
    </lineage>
</organism>
<dbReference type="GO" id="GO:0016787">
    <property type="term" value="F:hydrolase activity"/>
    <property type="evidence" value="ECO:0007669"/>
    <property type="project" value="UniProtKB-UniRule"/>
</dbReference>
<dbReference type="PROSITE" id="PS51635">
    <property type="entry name" value="PNPLA"/>
    <property type="match status" value="1"/>
</dbReference>
<dbReference type="SUPFAM" id="SSF52151">
    <property type="entry name" value="FabD/lysophospholipase-like"/>
    <property type="match status" value="1"/>
</dbReference>
<protein>
    <submittedName>
        <fullName evidence="6">Patatin-like phospholipase</fullName>
    </submittedName>
</protein>